<evidence type="ECO:0000313" key="2">
    <source>
        <dbReference type="EMBL" id="KAL0838517.1"/>
    </source>
</evidence>
<gene>
    <name evidence="2" type="ORF">ABMA28_016635</name>
</gene>
<dbReference type="EMBL" id="JBEDNZ010000009">
    <property type="protein sequence ID" value="KAL0838517.1"/>
    <property type="molecule type" value="Genomic_DNA"/>
</dbReference>
<comment type="caution">
    <text evidence="2">The sequence shown here is derived from an EMBL/GenBank/DDBJ whole genome shotgun (WGS) entry which is preliminary data.</text>
</comment>
<sequence>MGSAASAVAGEVPGTDLRLPTTGLKFTANQLRALNSYVDTLYEDDQKGRMSTEMEGAVEGLVQRIVDGAGQRDPRFRCCHLIALHRGKKMRSRSLEYLVTLDSLPVLNSNDGCRLQDGPLGYGKIRLTGRDADKWEEFMTPSGYLCRDKIVERWVELIARCAHARGGGGGARVLCARAATKAQPYQYCYLERATTAQVSSDRRLAIVEGAAWVMVRVGGGQAEAKLVLGARVEGCSAAAYTTRVPLTHPLALLHYTSAHGGYFAAAVGPPSSVVCAERSSTWQLWHPALEATLDAHCSDLSTIARIAGALNSLIDKMREGVYQGTLRVVSRYMSACALRRRAHRCAAYASAHARACVSAHAAHHLLLVLDELVSICIRGGSAGYVYQVERGSVVRRGGRDAEWGSDAICIRNCLMHLQRTTGLSICIRGGTVGYVYQVERGSVVRRGGRDAEWGSDAICIRNCLMHLQRTTGCEEIPPTPSESLEMVLFSRWESLNKETRTGSGPAYSRRQLRYLWRVASELVRCKNMVVCENHSNFRANLIQVTAQSDEAIEDLIHILAIMLDQARDLYMNTVQYRSLGEFDRELSHYRSKKWNKLKEYYDASSACLIDAVRRDPDLRREDLKDPLNTMKNILHWLHKGAKDDKKYLGPVLKPYLDGLFASSLENSWFLEDFDAKRCEKEFEGLKEYCVGVHDGNIEPCMGLLDAAKRLAWAKAMVDFVDRFRHVDFRLVFPTGDGMAISYPIKLPSRRELSSARTLTLSRRDKVEAKLRLARRCVLAAFSTALVGDNRVKPRKIIRHESTDEILASVKTGNYWRNNTKPDIIPSTSIQDITKEDLPKVRRRSRRNRPVTSYGFPEISLTDQGDTKTMRRKYHTLKSLVYTEPVESIKELRERPRSAGSTVRNKEVLSRPSLLETLDFINSVKDALCVEESGASDAEDPGWSAEEEWLAGQTAPLNLLVARSGSHTLHLVLGDLVLALLQRGRFTILQELCSWLGDASEGALFALHRLARAARSRSSERATTSWRLPEAEGSAPLPIQKYRVRSPDYVSGDEGPPPPPPPLPRHSSRHKQVQTRYPDFLPPSRLQPLDLNYLDKHSHRPQEYTGIINPIYDIKIPRDKFRVKRSKSLGRSFSNKNLNLEITRYNITLGHKSGRRTNDVVTAITGMTGETGLEPKSNFFQRSATAEVVGDSYKISRATID</sequence>
<feature type="compositionally biased region" description="Pro residues" evidence="1">
    <location>
        <begin position="1054"/>
        <end position="1063"/>
    </location>
</feature>
<dbReference type="AlphaFoldDB" id="A0ABD0T581"/>
<proteinExistence type="predicted"/>
<dbReference type="Proteomes" id="UP001549921">
    <property type="component" value="Unassembled WGS sequence"/>
</dbReference>
<name>A0ABD0T581_LOXSC</name>
<organism evidence="2 3">
    <name type="scientific">Loxostege sticticalis</name>
    <name type="common">Beet webworm moth</name>
    <dbReference type="NCBI Taxonomy" id="481309"/>
    <lineage>
        <taxon>Eukaryota</taxon>
        <taxon>Metazoa</taxon>
        <taxon>Ecdysozoa</taxon>
        <taxon>Arthropoda</taxon>
        <taxon>Hexapoda</taxon>
        <taxon>Insecta</taxon>
        <taxon>Pterygota</taxon>
        <taxon>Neoptera</taxon>
        <taxon>Endopterygota</taxon>
        <taxon>Lepidoptera</taxon>
        <taxon>Glossata</taxon>
        <taxon>Ditrysia</taxon>
        <taxon>Pyraloidea</taxon>
        <taxon>Crambidae</taxon>
        <taxon>Pyraustinae</taxon>
        <taxon>Loxostege</taxon>
    </lineage>
</organism>
<protein>
    <submittedName>
        <fullName evidence="2">Uncharacterized protein</fullName>
    </submittedName>
</protein>
<reference evidence="2 3" key="1">
    <citation type="submission" date="2024-06" db="EMBL/GenBank/DDBJ databases">
        <title>A chromosome-level genome assembly of beet webworm, Loxostege sticticalis.</title>
        <authorList>
            <person name="Zhang Y."/>
        </authorList>
    </citation>
    <scope>NUCLEOTIDE SEQUENCE [LARGE SCALE GENOMIC DNA]</scope>
    <source>
        <strain evidence="2">AQ028</strain>
        <tissue evidence="2">Male pupae</tissue>
    </source>
</reference>
<accession>A0ABD0T581</accession>
<feature type="region of interest" description="Disordered" evidence="1">
    <location>
        <begin position="1046"/>
        <end position="1080"/>
    </location>
</feature>
<evidence type="ECO:0000313" key="3">
    <source>
        <dbReference type="Proteomes" id="UP001549921"/>
    </source>
</evidence>
<evidence type="ECO:0000256" key="1">
    <source>
        <dbReference type="SAM" id="MobiDB-lite"/>
    </source>
</evidence>